<dbReference type="RefSeq" id="WP_092364200.1">
    <property type="nucleotide sequence ID" value="NZ_BMGV01000003.1"/>
</dbReference>
<gene>
    <name evidence="3" type="ORF">SAMN05444007_103433</name>
</gene>
<organism evidence="3 4">
    <name type="scientific">Cribrihabitans marinus</name>
    <dbReference type="NCBI Taxonomy" id="1227549"/>
    <lineage>
        <taxon>Bacteria</taxon>
        <taxon>Pseudomonadati</taxon>
        <taxon>Pseudomonadota</taxon>
        <taxon>Alphaproteobacteria</taxon>
        <taxon>Rhodobacterales</taxon>
        <taxon>Paracoccaceae</taxon>
        <taxon>Cribrihabitans</taxon>
    </lineage>
</organism>
<evidence type="ECO:0000313" key="4">
    <source>
        <dbReference type="Proteomes" id="UP000199379"/>
    </source>
</evidence>
<accession>A0A1H6WDC2</accession>
<evidence type="ECO:0000256" key="2">
    <source>
        <dbReference type="SAM" id="MobiDB-lite"/>
    </source>
</evidence>
<feature type="coiled-coil region" evidence="1">
    <location>
        <begin position="473"/>
        <end position="500"/>
    </location>
</feature>
<sequence length="1911" mass="208232">MGEFDVRGSDLKNLIKLARKQPVAFAYNPGSGPKDDYFGIDRRKTPEQIMKKARAEGAGKKVAFGTCQVDGKVLELTCTKEVPAMAKKLRKYLKTEKVTLNIRVLAADGSELESDADEEEEAGTARPNGADETPGAAQDAGPSSAMSDEGDADAEDDEDSEDAPAGRDTGELKAQLKALGQRIQELGGQAAPLAKPYKQLVEYLKAGDLPRLEAGIEKVGQALDKLNGAAAPASSSSEDGDKDDEDTTAGALGAQWEKLRAEAEGLLGQATAAVPSAKAKLETAWEQITSLADGEQWDKAMAKAQKLLPTMQRLIDSVSPAEPAPAGSAPPPDSEGAGGDQIDKIKAALEKRLSGLSDGLDTAKRVLKDKASEIGGLIDNITGLSDSGGLDLARRAADALDRIVNQGAERAVEIDAANDELRRVLGYVRDMRQDATDRLEGPPPASLSDPLDKAKSDLEGCDGDDPDAVKTAVAAALTLLEQVEKALAALVAEKAKFDAQLALFETRLAALKSHAQKDEPAVKSRIEALDVELAKIKTQAAAHDYAAALAALLELAKTCDEAEDYADECAHFKSILEDRRKRVDDLIAAYPLTGGAVHDLVKGVIRKIKEDFDKAEGLGTGATPDYEAATDLLQPMAKRTQDAMWRGERAGQYADKRDKTDKMIKRRAKHPEVADVQTFLTKLRDLYAASDVAKTKSFVKSISLLDRASDLGSTLYKTVKLNTEFKKSHKAASDKIKALEAHAGKAGITGHITRLKGDLTRSEAKRDLMEFLLAKKICDQIVTDSAKVETLADDYKTYLDSKKTLKTAKDSWDTTWQAFAQELVDQVTRLEGEATSAVGNEEYKLADKHIQDAILYANDARDQIDIQKQAGQEFDGAKGDITSASGDMSAVIAKLEQLKTKAESADTESTYADDIATAEGQIQDAQKKLAGKTPDEAGAKADLESARGNLHYAFFEAQRRKIYEDIAADVKSEYDGIVATARGDALKPQTDPIDAAFTAAKQAADRKDNETAEAEIAKVVVLLKELEQNAKSYDDHKTLLEGDIAALDTWFAAAQAGFGTPKDVLDTEFADYGKKKTEAATEAGKKEWKTALEKLQEAKKTGDLYKRMFADYKRAKNIRKSRITDFLGTLHTDPEMDTHYKKIEPKIDKVDALITDRQYDQAIALATTVQLEIALARDIQTREAALRPKRQAASDAIDALKAERCPAVEPDVERVEKLLAQVDAEIAARTYPNALKIVDTIAPLCTEPTQIGKDYKDYAPVKEDALTAVETLRKDHGSDEAVRLHLAELDRRMKALTGMEAKRDFPACKVEAQSIADAARAEAAEAATQANLDQAAKMLAEAGPTETAGFDKQLGAIRAGLEKLRGQPGADARQITTETDRIGRMLDESETEFNDAGDVPAARDKLAKAAEALARANEQARQVAQMDTDLKNLTKRHTDMKALNKEPSKLAELFDAANRMILAARGSIDRGLFDQALNELNSARTDLDKATAIGEAHRGYTAERDKLAPRLAALNKHDARYAVSDDIDEARLYMVAAAEKAEALEPKEALDDLKKCATLLSEAEVEADMHANEEPDEDKLKALLDAPGGPERMDEIFKKLDPQVQRKACKKALEMRFGIELKQTTDSAGNIPDTATDVPAPNVTRLFGVMAGLDDAHTVDNPSMGLVQRFGTQKGSSSFGWEWDDPNKQVKKNIKLRIGRAEMPEETVIGQEWELGEIDENCKPADDAPAQKFSWTTLHEIGHAVDDKYGVMDRNGTSAKYGAWKEYGGDVSEIARKAAEEFNYSKDYIASYLSKPGGNYPHPEPEGGASPEEWDQRRLEAEAWCDSIRKANSIWYSASETKRLKIGGRVYQEAYDGKWVSYDFAARSQGVRGYQFRAPGEWFAEVYAAFHSGKMNPKHPAREWLEKDMSQ</sequence>
<name>A0A1H6WDC2_9RHOB</name>
<keyword evidence="4" id="KW-1185">Reference proteome</keyword>
<feature type="compositionally biased region" description="Acidic residues" evidence="2">
    <location>
        <begin position="238"/>
        <end position="247"/>
    </location>
</feature>
<feature type="compositionally biased region" description="Acidic residues" evidence="2">
    <location>
        <begin position="111"/>
        <end position="122"/>
    </location>
</feature>
<feature type="region of interest" description="Disordered" evidence="2">
    <location>
        <begin position="111"/>
        <end position="174"/>
    </location>
</feature>
<evidence type="ECO:0000256" key="1">
    <source>
        <dbReference type="SAM" id="Coils"/>
    </source>
</evidence>
<feature type="coiled-coil region" evidence="1">
    <location>
        <begin position="1399"/>
        <end position="1436"/>
    </location>
</feature>
<proteinExistence type="predicted"/>
<feature type="compositionally biased region" description="Acidic residues" evidence="2">
    <location>
        <begin position="148"/>
        <end position="162"/>
    </location>
</feature>
<keyword evidence="1" id="KW-0175">Coiled coil</keyword>
<feature type="region of interest" description="Disordered" evidence="2">
    <location>
        <begin position="227"/>
        <end position="249"/>
    </location>
</feature>
<protein>
    <submittedName>
        <fullName evidence="3">Chromosome segregation ATPase</fullName>
    </submittedName>
</protein>
<feature type="coiled-coil region" evidence="1">
    <location>
        <begin position="1009"/>
        <end position="1043"/>
    </location>
</feature>
<dbReference type="Proteomes" id="UP000199379">
    <property type="component" value="Unassembled WGS sequence"/>
</dbReference>
<dbReference type="STRING" id="1227549.SAMN05444007_103433"/>
<dbReference type="EMBL" id="FNYD01000003">
    <property type="protein sequence ID" value="SEJ15019.1"/>
    <property type="molecule type" value="Genomic_DNA"/>
</dbReference>
<evidence type="ECO:0000313" key="3">
    <source>
        <dbReference type="EMBL" id="SEJ15019.1"/>
    </source>
</evidence>
<reference evidence="3 4" key="1">
    <citation type="submission" date="2016-10" db="EMBL/GenBank/DDBJ databases">
        <authorList>
            <person name="de Groot N.N."/>
        </authorList>
    </citation>
    <scope>NUCLEOTIDE SEQUENCE [LARGE SCALE GENOMIC DNA]</scope>
    <source>
        <strain evidence="3 4">DSM 29340</strain>
    </source>
</reference>
<feature type="region of interest" description="Disordered" evidence="2">
    <location>
        <begin position="319"/>
        <end position="340"/>
    </location>
</feature>